<dbReference type="InterPro" id="IPR036526">
    <property type="entry name" value="C-N_Hydrolase_sf"/>
</dbReference>
<evidence type="ECO:0000313" key="4">
    <source>
        <dbReference type="Proteomes" id="UP000235023"/>
    </source>
</evidence>
<dbReference type="InterPro" id="IPR050345">
    <property type="entry name" value="Aliph_Amidase/BUP"/>
</dbReference>
<dbReference type="SUPFAM" id="SSF56317">
    <property type="entry name" value="Carbon-nitrogen hydrolase"/>
    <property type="match status" value="1"/>
</dbReference>
<dbReference type="PANTHER" id="PTHR43674:SF16">
    <property type="entry name" value="CARBON-NITROGEN FAMILY, PUTATIVE (AFU_ORTHOLOGUE AFUA_5G02350)-RELATED"/>
    <property type="match status" value="1"/>
</dbReference>
<name>A0A2J5I7V0_9EURO</name>
<dbReference type="InterPro" id="IPR003010">
    <property type="entry name" value="C-N_Hydrolase"/>
</dbReference>
<keyword evidence="4" id="KW-1185">Reference proteome</keyword>
<evidence type="ECO:0000256" key="1">
    <source>
        <dbReference type="ARBA" id="ARBA00022801"/>
    </source>
</evidence>
<dbReference type="Pfam" id="PF00795">
    <property type="entry name" value="CN_hydrolase"/>
    <property type="match status" value="1"/>
</dbReference>
<dbReference type="PROSITE" id="PS50263">
    <property type="entry name" value="CN_HYDROLASE"/>
    <property type="match status" value="1"/>
</dbReference>
<gene>
    <name evidence="3" type="ORF">BDW42DRAFT_159736</name>
</gene>
<protein>
    <submittedName>
        <fullName evidence="3">Hydrolase, carbon-nitrogen family</fullName>
    </submittedName>
</protein>
<dbReference type="GO" id="GO:0016811">
    <property type="term" value="F:hydrolase activity, acting on carbon-nitrogen (but not peptide) bonds, in linear amides"/>
    <property type="evidence" value="ECO:0007669"/>
    <property type="project" value="TreeGrafter"/>
</dbReference>
<dbReference type="CDD" id="cd07197">
    <property type="entry name" value="nitrilase"/>
    <property type="match status" value="1"/>
</dbReference>
<organism evidence="3 4">
    <name type="scientific">Aspergillus taichungensis</name>
    <dbReference type="NCBI Taxonomy" id="482145"/>
    <lineage>
        <taxon>Eukaryota</taxon>
        <taxon>Fungi</taxon>
        <taxon>Dikarya</taxon>
        <taxon>Ascomycota</taxon>
        <taxon>Pezizomycotina</taxon>
        <taxon>Eurotiomycetes</taxon>
        <taxon>Eurotiomycetidae</taxon>
        <taxon>Eurotiales</taxon>
        <taxon>Aspergillaceae</taxon>
        <taxon>Aspergillus</taxon>
        <taxon>Aspergillus subgen. Circumdati</taxon>
    </lineage>
</organism>
<dbReference type="OrthoDB" id="412018at2759"/>
<accession>A0A2J5I7V0</accession>
<keyword evidence="1 3" id="KW-0378">Hydrolase</keyword>
<proteinExistence type="predicted"/>
<dbReference type="EMBL" id="KZ559501">
    <property type="protein sequence ID" value="PLN85946.1"/>
    <property type="molecule type" value="Genomic_DNA"/>
</dbReference>
<sequence>MPPTHRVAAIQWEVKPLAPEENHARACALIRDAAAQGAELAVLPELHLLGFAPTDPLYASQASTSPHYLKNYQALAKELSICIVPGTFLEQHRDPSPSSDTNEDDKNKITTHYYNKAYFIDPNGSILGSYTKRNLWTHERGFLSPPPASDAADARYPVIDTPVGRVGMLVCWDLAFPEAFRALVAAGAEIIVVPCFWTNNDATPALHAHNPACEPLFLSSILTSRCFENTCGIVFANVSGSATSDSSSSSGTYIGMSRVVMPVVGPVATLDAREGVVVADMDFGLLKLAEENYCIREDVRGQGWI</sequence>
<dbReference type="AlphaFoldDB" id="A0A2J5I7V0"/>
<dbReference type="Proteomes" id="UP000235023">
    <property type="component" value="Unassembled WGS sequence"/>
</dbReference>
<evidence type="ECO:0000313" key="3">
    <source>
        <dbReference type="EMBL" id="PLN85946.1"/>
    </source>
</evidence>
<dbReference type="PANTHER" id="PTHR43674">
    <property type="entry name" value="NITRILASE C965.09-RELATED"/>
    <property type="match status" value="1"/>
</dbReference>
<evidence type="ECO:0000259" key="2">
    <source>
        <dbReference type="PROSITE" id="PS50263"/>
    </source>
</evidence>
<reference evidence="4" key="1">
    <citation type="submission" date="2017-12" db="EMBL/GenBank/DDBJ databases">
        <authorList>
            <consortium name="DOE Joint Genome Institute"/>
            <person name="Mondo S.J."/>
            <person name="Kjaerbolling I."/>
            <person name="Vesth T.C."/>
            <person name="Frisvad J.C."/>
            <person name="Nybo J.L."/>
            <person name="Theobald S."/>
            <person name="Kuo A."/>
            <person name="Bowyer P."/>
            <person name="Matsuda Y."/>
            <person name="Lyhne E.K."/>
            <person name="Kogle M.E."/>
            <person name="Clum A."/>
            <person name="Lipzen A."/>
            <person name="Salamov A."/>
            <person name="Ngan C.Y."/>
            <person name="Daum C."/>
            <person name="Chiniquy J."/>
            <person name="Barry K."/>
            <person name="LaButti K."/>
            <person name="Haridas S."/>
            <person name="Simmons B.A."/>
            <person name="Magnuson J.K."/>
            <person name="Mortensen U.H."/>
            <person name="Larsen T.O."/>
            <person name="Grigoriev I.V."/>
            <person name="Baker S.E."/>
            <person name="Andersen M.R."/>
            <person name="Nordberg H.P."/>
            <person name="Cantor M.N."/>
            <person name="Hua S.X."/>
        </authorList>
    </citation>
    <scope>NUCLEOTIDE SEQUENCE [LARGE SCALE GENOMIC DNA]</scope>
    <source>
        <strain evidence="4">IBT 19404</strain>
    </source>
</reference>
<dbReference type="Gene3D" id="3.60.110.10">
    <property type="entry name" value="Carbon-nitrogen hydrolase"/>
    <property type="match status" value="1"/>
</dbReference>
<feature type="domain" description="CN hydrolase" evidence="2">
    <location>
        <begin position="5"/>
        <end position="283"/>
    </location>
</feature>